<name>A0A2Z6G9A1_9PROT</name>
<dbReference type="GO" id="GO:0005524">
    <property type="term" value="F:ATP binding"/>
    <property type="evidence" value="ECO:0007669"/>
    <property type="project" value="UniProtKB-KW"/>
</dbReference>
<evidence type="ECO:0000313" key="5">
    <source>
        <dbReference type="EMBL" id="BBE50028.1"/>
    </source>
</evidence>
<dbReference type="SUPFAM" id="SSF160246">
    <property type="entry name" value="EspE N-terminal domain-like"/>
    <property type="match status" value="1"/>
</dbReference>
<dbReference type="EMBL" id="AP018738">
    <property type="protein sequence ID" value="BBE50028.1"/>
    <property type="molecule type" value="Genomic_DNA"/>
</dbReference>
<dbReference type="InterPro" id="IPR037257">
    <property type="entry name" value="T2SS_E_N_sf"/>
</dbReference>
<dbReference type="STRING" id="1188319.OYT1_00297"/>
<dbReference type="Gene3D" id="3.30.300.160">
    <property type="entry name" value="Type II secretion system, protein E, N-terminal domain"/>
    <property type="match status" value="1"/>
</dbReference>
<evidence type="ECO:0000313" key="6">
    <source>
        <dbReference type="Proteomes" id="UP000033070"/>
    </source>
</evidence>
<dbReference type="CDD" id="cd01129">
    <property type="entry name" value="PulE-GspE-like"/>
    <property type="match status" value="1"/>
</dbReference>
<dbReference type="GO" id="GO:0005886">
    <property type="term" value="C:plasma membrane"/>
    <property type="evidence" value="ECO:0007669"/>
    <property type="project" value="TreeGrafter"/>
</dbReference>
<dbReference type="InterPro" id="IPR001482">
    <property type="entry name" value="T2SS/T4SS_dom"/>
</dbReference>
<feature type="domain" description="Bacterial type II secretion system protein E" evidence="4">
    <location>
        <begin position="379"/>
        <end position="393"/>
    </location>
</feature>
<evidence type="ECO:0000256" key="3">
    <source>
        <dbReference type="ARBA" id="ARBA00022840"/>
    </source>
</evidence>
<dbReference type="SUPFAM" id="SSF52540">
    <property type="entry name" value="P-loop containing nucleoside triphosphate hydrolases"/>
    <property type="match status" value="1"/>
</dbReference>
<keyword evidence="6" id="KW-1185">Reference proteome</keyword>
<dbReference type="InterPro" id="IPR007831">
    <property type="entry name" value="T2SS_GspE_N"/>
</dbReference>
<accession>A0A2Z6G9A1</accession>
<dbReference type="InterPro" id="IPR003593">
    <property type="entry name" value="AAA+_ATPase"/>
</dbReference>
<evidence type="ECO:0000259" key="4">
    <source>
        <dbReference type="PROSITE" id="PS00662"/>
    </source>
</evidence>
<dbReference type="PROSITE" id="PS00662">
    <property type="entry name" value="T2SP_E"/>
    <property type="match status" value="1"/>
</dbReference>
<protein>
    <submittedName>
        <fullName evidence="5">Type II secretion system protein E</fullName>
    </submittedName>
</protein>
<keyword evidence="2" id="KW-0547">Nucleotide-binding</keyword>
<dbReference type="Pfam" id="PF00437">
    <property type="entry name" value="T2SSE"/>
    <property type="match status" value="1"/>
</dbReference>
<dbReference type="SMART" id="SM00382">
    <property type="entry name" value="AAA"/>
    <property type="match status" value="1"/>
</dbReference>
<dbReference type="PANTHER" id="PTHR30258:SF2">
    <property type="entry name" value="COMG OPERON PROTEIN 1"/>
    <property type="match status" value="1"/>
</dbReference>
<dbReference type="OrthoDB" id="5289285at2"/>
<comment type="similarity">
    <text evidence="1">Belongs to the GSP E family.</text>
</comment>
<sequence>MTPTEPLGHLLRQLGHISDDQLHIAMQEQGKHHQLLGSLLVQLGFVSESILRDVLAEKLGQESVDLTCIVISPAALRLIPRELAVRHHLLPLAVNLDSKHLSLAVSDPNDVVALDQLRAYLHNEFRLSTRIASPSDLQRAIAQHYGATHSIDGLLHEIEPETSATQTSVAVSHDSAQPLVKLIDAMLNEAVQQGASDIHFEPESSFLRIRYRLDGVLRQMHNVHRSFWPTMLVRLKVMSGMNIAETRAPQDGHFSLNLSGRAIDFRAATHPTLHGENLVLRILDRQKGIVPLDQLDLNVAALTTLQQIIAKPEGIVLVTGPTGSGKTTTLYSILSHINRASLNIMTLEDPVEYPIAQIRQTSLNETAKLDFANGIRSIMRQDPDIILVGEIRDHATAEMAFRAAMTGHQVYATLHSNSAIGALPRLLDLGILPDILTGNLIGILAQRLVRVLCPHCKQPYSPNAEENRLLGLPAEQQAIVFRPTGCEHCQQQGYSGRRALMELLKLDGELDELIAQRASPRTIKRLAQEHGFRPLAQDARQQVLAGITSLEEVMRVVDLTERGV</sequence>
<dbReference type="InterPro" id="IPR027417">
    <property type="entry name" value="P-loop_NTPase"/>
</dbReference>
<dbReference type="Gene3D" id="3.40.50.300">
    <property type="entry name" value="P-loop containing nucleotide triphosphate hydrolases"/>
    <property type="match status" value="1"/>
</dbReference>
<evidence type="ECO:0000256" key="2">
    <source>
        <dbReference type="ARBA" id="ARBA00022741"/>
    </source>
</evidence>
<dbReference type="PANTHER" id="PTHR30258">
    <property type="entry name" value="TYPE II SECRETION SYSTEM PROTEIN GSPE-RELATED"/>
    <property type="match status" value="1"/>
</dbReference>
<keyword evidence="3" id="KW-0067">ATP-binding</keyword>
<dbReference type="KEGG" id="fam:OYT1_ch0455"/>
<organism evidence="5 6">
    <name type="scientific">Ferriphaselus amnicola</name>
    <dbReference type="NCBI Taxonomy" id="1188319"/>
    <lineage>
        <taxon>Bacteria</taxon>
        <taxon>Pseudomonadati</taxon>
        <taxon>Pseudomonadota</taxon>
        <taxon>Betaproteobacteria</taxon>
        <taxon>Nitrosomonadales</taxon>
        <taxon>Gallionellaceae</taxon>
        <taxon>Ferriphaselus</taxon>
    </lineage>
</organism>
<dbReference type="GO" id="GO:0016887">
    <property type="term" value="F:ATP hydrolysis activity"/>
    <property type="evidence" value="ECO:0007669"/>
    <property type="project" value="TreeGrafter"/>
</dbReference>
<reference evidence="5 6" key="1">
    <citation type="submission" date="2018-06" db="EMBL/GenBank/DDBJ databases">
        <title>OYT1 Genome Sequencing.</title>
        <authorList>
            <person name="Kato S."/>
            <person name="Itoh T."/>
            <person name="Ohkuma M."/>
        </authorList>
    </citation>
    <scope>NUCLEOTIDE SEQUENCE [LARGE SCALE GENOMIC DNA]</scope>
    <source>
        <strain evidence="5 6">OYT1</strain>
    </source>
</reference>
<dbReference type="Gene3D" id="3.30.450.90">
    <property type="match status" value="1"/>
</dbReference>
<dbReference type="AlphaFoldDB" id="A0A2Z6G9A1"/>
<proteinExistence type="inferred from homology"/>
<dbReference type="Pfam" id="PF05157">
    <property type="entry name" value="MshEN"/>
    <property type="match status" value="1"/>
</dbReference>
<evidence type="ECO:0000256" key="1">
    <source>
        <dbReference type="ARBA" id="ARBA00006611"/>
    </source>
</evidence>
<dbReference type="RefSeq" id="WP_062625533.1">
    <property type="nucleotide sequence ID" value="NZ_AP018738.1"/>
</dbReference>
<dbReference type="Proteomes" id="UP000033070">
    <property type="component" value="Chromosome"/>
</dbReference>
<gene>
    <name evidence="5" type="ORF">OYT1_ch0455</name>
</gene>